<keyword evidence="4" id="KW-1185">Reference proteome</keyword>
<name>A0A5A8CT70_CAFRO</name>
<dbReference type="GO" id="GO:0006995">
    <property type="term" value="P:cellular response to nitrogen starvation"/>
    <property type="evidence" value="ECO:0007669"/>
    <property type="project" value="TreeGrafter"/>
</dbReference>
<reference evidence="3 4" key="1">
    <citation type="submission" date="2019-07" db="EMBL/GenBank/DDBJ databases">
        <title>Genomes of Cafeteria roenbergensis.</title>
        <authorList>
            <person name="Fischer M.G."/>
            <person name="Hackl T."/>
            <person name="Roman M."/>
        </authorList>
    </citation>
    <scope>NUCLEOTIDE SEQUENCE [LARGE SCALE GENOMIC DNA]</scope>
    <source>
        <strain evidence="3 4">BVI</strain>
    </source>
</reference>
<evidence type="ECO:0000259" key="2">
    <source>
        <dbReference type="Pfam" id="PF04111"/>
    </source>
</evidence>
<dbReference type="GO" id="GO:0043548">
    <property type="term" value="F:phosphatidylinositol 3-kinase binding"/>
    <property type="evidence" value="ECO:0007669"/>
    <property type="project" value="TreeGrafter"/>
</dbReference>
<evidence type="ECO:0000256" key="1">
    <source>
        <dbReference type="ARBA" id="ARBA00005965"/>
    </source>
</evidence>
<dbReference type="Gene3D" id="1.10.418.40">
    <property type="entry name" value="Autophagy protein 6/Beclin 1"/>
    <property type="match status" value="1"/>
</dbReference>
<accession>A0A5A8CT70</accession>
<dbReference type="PANTHER" id="PTHR12768">
    <property type="entry name" value="BECLIN 1"/>
    <property type="match status" value="1"/>
</dbReference>
<dbReference type="GO" id="GO:0000423">
    <property type="term" value="P:mitophagy"/>
    <property type="evidence" value="ECO:0007669"/>
    <property type="project" value="TreeGrafter"/>
</dbReference>
<dbReference type="GO" id="GO:0000045">
    <property type="term" value="P:autophagosome assembly"/>
    <property type="evidence" value="ECO:0007669"/>
    <property type="project" value="TreeGrafter"/>
</dbReference>
<dbReference type="Pfam" id="PF04111">
    <property type="entry name" value="APG6"/>
    <property type="match status" value="1"/>
</dbReference>
<protein>
    <recommendedName>
        <fullName evidence="2">Atg6 BARA domain-containing protein</fullName>
    </recommendedName>
</protein>
<dbReference type="AlphaFoldDB" id="A0A5A8CT70"/>
<evidence type="ECO:0000313" key="3">
    <source>
        <dbReference type="EMBL" id="KAA0156325.1"/>
    </source>
</evidence>
<dbReference type="InterPro" id="IPR038274">
    <property type="entry name" value="Atg6/Beclin_C_sf"/>
</dbReference>
<dbReference type="GO" id="GO:0000407">
    <property type="term" value="C:phagophore assembly site"/>
    <property type="evidence" value="ECO:0007669"/>
    <property type="project" value="TreeGrafter"/>
</dbReference>
<organism evidence="3 4">
    <name type="scientific">Cafeteria roenbergensis</name>
    <name type="common">Marine flagellate</name>
    <dbReference type="NCBI Taxonomy" id="33653"/>
    <lineage>
        <taxon>Eukaryota</taxon>
        <taxon>Sar</taxon>
        <taxon>Stramenopiles</taxon>
        <taxon>Bigyra</taxon>
        <taxon>Opalozoa</taxon>
        <taxon>Bicosoecida</taxon>
        <taxon>Cafeteriaceae</taxon>
        <taxon>Cafeteria</taxon>
    </lineage>
</organism>
<sequence length="407" mass="43897">MTSRASVSGLSAPHKPVVRCQDMRCRLALSISDLPFDANRWVEDLFRTAPPGVDTARLLEECEGSVERSDAASFVETVSAVAMPMSGVRLPLCDSCVGPAAVSRDRVLRQLRNTRSHLSALVKAAAASDDAAGGQATPGAATLPELHAVGEAAEASAEQEEVRTLTAAVLGARRRLAAARERREAAAKRRAAASRRRSALLRGLESARTSLGEELLDTRTFGQGASLSRAALEDLRCRRMLDEGFRIARTGPFATINGCRLGRTAREPVSWPEINAALGHTALLVATLIKHLDLVLSTHRIIPMGSFARICPHGGNERNAMVLHFDGGFFAQSRLNNALRGLAACVLEIQRSIADKLTLPFRISDSCETVGGLPLQLQLGTKEEEWTTAMRNLLTSLKWIQAWALAQ</sequence>
<evidence type="ECO:0000313" key="4">
    <source>
        <dbReference type="Proteomes" id="UP000323011"/>
    </source>
</evidence>
<feature type="domain" description="Atg6 BARA" evidence="2">
    <location>
        <begin position="239"/>
        <end position="404"/>
    </location>
</feature>
<dbReference type="InterPro" id="IPR040455">
    <property type="entry name" value="Atg6_BARA"/>
</dbReference>
<dbReference type="EMBL" id="VLTN01000004">
    <property type="protein sequence ID" value="KAA0156325.1"/>
    <property type="molecule type" value="Genomic_DNA"/>
</dbReference>
<dbReference type="PANTHER" id="PTHR12768:SF4">
    <property type="entry name" value="BECLIN-1"/>
    <property type="match status" value="1"/>
</dbReference>
<dbReference type="InterPro" id="IPR007243">
    <property type="entry name" value="Atg6/Beclin"/>
</dbReference>
<proteinExistence type="inferred from homology"/>
<dbReference type="GO" id="GO:0045324">
    <property type="term" value="P:late endosome to vacuole transport"/>
    <property type="evidence" value="ECO:0007669"/>
    <property type="project" value="TreeGrafter"/>
</dbReference>
<comment type="caution">
    <text evidence="3">The sequence shown here is derived from an EMBL/GenBank/DDBJ whole genome shotgun (WGS) entry which is preliminary data.</text>
</comment>
<gene>
    <name evidence="3" type="ORF">FNF29_01118</name>
</gene>
<dbReference type="GO" id="GO:0034272">
    <property type="term" value="C:phosphatidylinositol 3-kinase complex, class III, type II"/>
    <property type="evidence" value="ECO:0007669"/>
    <property type="project" value="TreeGrafter"/>
</dbReference>
<dbReference type="Proteomes" id="UP000323011">
    <property type="component" value="Unassembled WGS sequence"/>
</dbReference>
<dbReference type="GO" id="GO:0034271">
    <property type="term" value="C:phosphatidylinositol 3-kinase complex, class III, type I"/>
    <property type="evidence" value="ECO:0007669"/>
    <property type="project" value="TreeGrafter"/>
</dbReference>
<dbReference type="GO" id="GO:0030674">
    <property type="term" value="F:protein-macromolecule adaptor activity"/>
    <property type="evidence" value="ECO:0007669"/>
    <property type="project" value="TreeGrafter"/>
</dbReference>
<comment type="similarity">
    <text evidence="1">Belongs to the beclin family.</text>
</comment>